<name>A0A174QZ77_9FIRM</name>
<organism evidence="1 2">
    <name type="scientific">Fusicatenibacter saccharivorans</name>
    <dbReference type="NCBI Taxonomy" id="1150298"/>
    <lineage>
        <taxon>Bacteria</taxon>
        <taxon>Bacillati</taxon>
        <taxon>Bacillota</taxon>
        <taxon>Clostridia</taxon>
        <taxon>Lachnospirales</taxon>
        <taxon>Lachnospiraceae</taxon>
        <taxon>Fusicatenibacter</taxon>
    </lineage>
</organism>
<gene>
    <name evidence="1" type="ORF">ERS852498_02757</name>
</gene>
<evidence type="ECO:0000313" key="1">
    <source>
        <dbReference type="EMBL" id="CUP76215.1"/>
    </source>
</evidence>
<dbReference type="EMBL" id="CZAL01000016">
    <property type="protein sequence ID" value="CUP76215.1"/>
    <property type="molecule type" value="Genomic_DNA"/>
</dbReference>
<accession>A0A174QZ77</accession>
<proteinExistence type="predicted"/>
<protein>
    <submittedName>
        <fullName evidence="1">Uncharacterized protein</fullName>
    </submittedName>
</protein>
<reference evidence="1 2" key="1">
    <citation type="submission" date="2015-09" db="EMBL/GenBank/DDBJ databases">
        <authorList>
            <consortium name="Pathogen Informatics"/>
        </authorList>
    </citation>
    <scope>NUCLEOTIDE SEQUENCE [LARGE SCALE GENOMIC DNA]</scope>
    <source>
        <strain evidence="1 2">2789STDY5834885</strain>
    </source>
</reference>
<dbReference type="AlphaFoldDB" id="A0A174QZ77"/>
<sequence length="263" mass="30491">MAAYLILYIIAYSWKEKLNFYKVLEDLKERDDSVHKKKIAGILEKELGITFEKVEWNVISEVLWEMEGMKMIIECPNLAENKWLTWTEVKYVITSPFLANGIYQSMVRAMEEAGEMPEGKTEDKKEDEIKEFVLESMVISHAAFLSGKKCYFYREGKAEIALILLDQEITNLDLCDQKTLDEEGTGLHIDEKHAFLVEVSGSDCANTAYEQGHWVREVTEDSLIGTVKIEERIILYRGRANKKKGLVNVVSFLNRYLRQRRCL</sequence>
<dbReference type="RefSeq" id="WP_055267594.1">
    <property type="nucleotide sequence ID" value="NZ_CZAL01000016.1"/>
</dbReference>
<dbReference type="Proteomes" id="UP000095709">
    <property type="component" value="Unassembled WGS sequence"/>
</dbReference>
<evidence type="ECO:0000313" key="2">
    <source>
        <dbReference type="Proteomes" id="UP000095709"/>
    </source>
</evidence>